<name>A0A6C0GMJ7_9BACT</name>
<dbReference type="Pfam" id="PF00512">
    <property type="entry name" value="HisKA"/>
    <property type="match status" value="1"/>
</dbReference>
<feature type="domain" description="Histidine kinase" evidence="8">
    <location>
        <begin position="340"/>
        <end position="551"/>
    </location>
</feature>
<evidence type="ECO:0000256" key="6">
    <source>
        <dbReference type="SAM" id="Coils"/>
    </source>
</evidence>
<dbReference type="InterPro" id="IPR052162">
    <property type="entry name" value="Sensor_kinase/Photoreceptor"/>
</dbReference>
<evidence type="ECO:0000256" key="2">
    <source>
        <dbReference type="ARBA" id="ARBA00012438"/>
    </source>
</evidence>
<keyword evidence="7" id="KW-1133">Transmembrane helix</keyword>
<gene>
    <name evidence="9" type="ORF">GXP67_22820</name>
</gene>
<evidence type="ECO:0000256" key="5">
    <source>
        <dbReference type="ARBA" id="ARBA00022777"/>
    </source>
</evidence>
<dbReference type="InterPro" id="IPR036097">
    <property type="entry name" value="HisK_dim/P_sf"/>
</dbReference>
<feature type="transmembrane region" description="Helical" evidence="7">
    <location>
        <begin position="186"/>
        <end position="207"/>
    </location>
</feature>
<keyword evidence="10" id="KW-1185">Reference proteome</keyword>
<evidence type="ECO:0000256" key="4">
    <source>
        <dbReference type="ARBA" id="ARBA00022679"/>
    </source>
</evidence>
<feature type="transmembrane region" description="Helical" evidence="7">
    <location>
        <begin position="12"/>
        <end position="31"/>
    </location>
</feature>
<dbReference type="InterPro" id="IPR003661">
    <property type="entry name" value="HisK_dim/P_dom"/>
</dbReference>
<evidence type="ECO:0000313" key="9">
    <source>
        <dbReference type="EMBL" id="QHT69266.1"/>
    </source>
</evidence>
<dbReference type="PRINTS" id="PR00344">
    <property type="entry name" value="BCTRLSENSOR"/>
</dbReference>
<dbReference type="RefSeq" id="WP_162445255.1">
    <property type="nucleotide sequence ID" value="NZ_CP048222.1"/>
</dbReference>
<dbReference type="Gene3D" id="1.10.287.130">
    <property type="match status" value="1"/>
</dbReference>
<comment type="catalytic activity">
    <reaction evidence="1">
        <text>ATP + protein L-histidine = ADP + protein N-phospho-L-histidine.</text>
        <dbReference type="EC" id="2.7.13.3"/>
    </reaction>
</comment>
<protein>
    <recommendedName>
        <fullName evidence="2">histidine kinase</fullName>
        <ecNumber evidence="2">2.7.13.3</ecNumber>
    </recommendedName>
</protein>
<dbReference type="InterPro" id="IPR036890">
    <property type="entry name" value="HATPase_C_sf"/>
</dbReference>
<dbReference type="Pfam" id="PF02518">
    <property type="entry name" value="HATPase_c"/>
    <property type="match status" value="1"/>
</dbReference>
<feature type="coiled-coil region" evidence="6">
    <location>
        <begin position="257"/>
        <end position="312"/>
    </location>
</feature>
<keyword evidence="3" id="KW-0597">Phosphoprotein</keyword>
<keyword evidence="6" id="KW-0175">Coiled coil</keyword>
<accession>A0A6C0GMJ7</accession>
<keyword evidence="7" id="KW-0812">Transmembrane</keyword>
<dbReference type="SMART" id="SM00387">
    <property type="entry name" value="HATPase_c"/>
    <property type="match status" value="1"/>
</dbReference>
<evidence type="ECO:0000313" key="10">
    <source>
        <dbReference type="Proteomes" id="UP000480178"/>
    </source>
</evidence>
<dbReference type="EMBL" id="CP048222">
    <property type="protein sequence ID" value="QHT69266.1"/>
    <property type="molecule type" value="Genomic_DNA"/>
</dbReference>
<dbReference type="PANTHER" id="PTHR43304:SF1">
    <property type="entry name" value="PAC DOMAIN-CONTAINING PROTEIN"/>
    <property type="match status" value="1"/>
</dbReference>
<dbReference type="SMART" id="SM00388">
    <property type="entry name" value="HisKA"/>
    <property type="match status" value="1"/>
</dbReference>
<proteinExistence type="predicted"/>
<evidence type="ECO:0000256" key="7">
    <source>
        <dbReference type="SAM" id="Phobius"/>
    </source>
</evidence>
<sequence>MDLRGVFKGYTIYWIVLLITFLLIGNIYLIYQNSETIRRNVAIYEEAEKIKVNTTEVIRNLHLIDMMLRSYALTNNNDFLETADSCIQNKDIIYSSLENSLHKQGYDMEKFTSMREGVYKYYTVIDDMKTHLLKGEKEKFSEILKPDPGFSAWTAFNSFSKDVNDFENNIKQQAYAEYLEAVRNSYLLQIILFFLAVPTLAFMAYHARRDFYLSEKLRQSTEENYTIVAEQNEMLERMVRERTKEVVEQNKMIGAQYEEITARNEQLELHQREIEARRNELGEQYAALQEANKIIEQQHHEIQSKHDELAREVERQTYDLKQTNLELIEYNRSLEQFAYIISHNLRGPMARLTGLASILEMAQNDSEAKSIIGMMVKSTHDLDQVIKDLTMILEVQKTGSQMLSEIKLDALVDKATTILTAEIQETGALIKRELGAKSVYSLAPYLESIIYNLFSNAIKYRHPNRRPEISITSVRENGYTRIDVGDNGLGMDLKTYKNNLFNLYKRFHFHVEGKGLGLYLVKTQIMALGGKIEVKSEPEQGTIFSLFLKNA</sequence>
<dbReference type="Proteomes" id="UP000480178">
    <property type="component" value="Chromosome"/>
</dbReference>
<evidence type="ECO:0000259" key="8">
    <source>
        <dbReference type="PROSITE" id="PS50109"/>
    </source>
</evidence>
<keyword evidence="5" id="KW-0418">Kinase</keyword>
<evidence type="ECO:0000256" key="3">
    <source>
        <dbReference type="ARBA" id="ARBA00022553"/>
    </source>
</evidence>
<dbReference type="InterPro" id="IPR004358">
    <property type="entry name" value="Sig_transdc_His_kin-like_C"/>
</dbReference>
<dbReference type="InterPro" id="IPR005467">
    <property type="entry name" value="His_kinase_dom"/>
</dbReference>
<dbReference type="SUPFAM" id="SSF55874">
    <property type="entry name" value="ATPase domain of HSP90 chaperone/DNA topoisomerase II/histidine kinase"/>
    <property type="match status" value="1"/>
</dbReference>
<dbReference type="InterPro" id="IPR003594">
    <property type="entry name" value="HATPase_dom"/>
</dbReference>
<organism evidence="9 10">
    <name type="scientific">Rhodocytophaga rosea</name>
    <dbReference type="NCBI Taxonomy" id="2704465"/>
    <lineage>
        <taxon>Bacteria</taxon>
        <taxon>Pseudomonadati</taxon>
        <taxon>Bacteroidota</taxon>
        <taxon>Cytophagia</taxon>
        <taxon>Cytophagales</taxon>
        <taxon>Rhodocytophagaceae</taxon>
        <taxon>Rhodocytophaga</taxon>
    </lineage>
</organism>
<reference evidence="9 10" key="1">
    <citation type="submission" date="2020-01" db="EMBL/GenBank/DDBJ databases">
        <authorList>
            <person name="Kim M.K."/>
        </authorList>
    </citation>
    <scope>NUCLEOTIDE SEQUENCE [LARGE SCALE GENOMIC DNA]</scope>
    <source>
        <strain evidence="9 10">172606-1</strain>
    </source>
</reference>
<evidence type="ECO:0000256" key="1">
    <source>
        <dbReference type="ARBA" id="ARBA00000085"/>
    </source>
</evidence>
<dbReference type="PANTHER" id="PTHR43304">
    <property type="entry name" value="PHYTOCHROME-LIKE PROTEIN CPH1"/>
    <property type="match status" value="1"/>
</dbReference>
<dbReference type="EC" id="2.7.13.3" evidence="2"/>
<dbReference type="SUPFAM" id="SSF47384">
    <property type="entry name" value="Homodimeric domain of signal transducing histidine kinase"/>
    <property type="match status" value="1"/>
</dbReference>
<keyword evidence="4" id="KW-0808">Transferase</keyword>
<dbReference type="PROSITE" id="PS50109">
    <property type="entry name" value="HIS_KIN"/>
    <property type="match status" value="1"/>
</dbReference>
<dbReference type="AlphaFoldDB" id="A0A6C0GMJ7"/>
<keyword evidence="7" id="KW-0472">Membrane</keyword>
<dbReference type="Gene3D" id="3.30.565.10">
    <property type="entry name" value="Histidine kinase-like ATPase, C-terminal domain"/>
    <property type="match status" value="1"/>
</dbReference>
<dbReference type="GO" id="GO:0000155">
    <property type="term" value="F:phosphorelay sensor kinase activity"/>
    <property type="evidence" value="ECO:0007669"/>
    <property type="project" value="InterPro"/>
</dbReference>
<dbReference type="KEGG" id="rhoz:GXP67_22820"/>
<dbReference type="CDD" id="cd00082">
    <property type="entry name" value="HisKA"/>
    <property type="match status" value="1"/>
</dbReference>